<organism evidence="1 2">
    <name type="scientific">Muntiacus muntjak</name>
    <name type="common">Barking deer</name>
    <name type="synonym">Indian muntjac</name>
    <dbReference type="NCBI Taxonomy" id="9888"/>
    <lineage>
        <taxon>Eukaryota</taxon>
        <taxon>Metazoa</taxon>
        <taxon>Chordata</taxon>
        <taxon>Craniata</taxon>
        <taxon>Vertebrata</taxon>
        <taxon>Euteleostomi</taxon>
        <taxon>Mammalia</taxon>
        <taxon>Eutheria</taxon>
        <taxon>Laurasiatheria</taxon>
        <taxon>Artiodactyla</taxon>
        <taxon>Ruminantia</taxon>
        <taxon>Pecora</taxon>
        <taxon>Cervidae</taxon>
        <taxon>Muntiacinae</taxon>
        <taxon>Muntiacus</taxon>
    </lineage>
</organism>
<dbReference type="EMBL" id="VCEA01012766">
    <property type="protein sequence ID" value="KAB0337065.1"/>
    <property type="molecule type" value="Genomic_DNA"/>
</dbReference>
<proteinExistence type="predicted"/>
<gene>
    <name evidence="1" type="ORF">FD754_025377</name>
</gene>
<evidence type="ECO:0000313" key="1">
    <source>
        <dbReference type="EMBL" id="KAB0337065.1"/>
    </source>
</evidence>
<feature type="non-terminal residue" evidence="1">
    <location>
        <position position="107"/>
    </location>
</feature>
<evidence type="ECO:0000313" key="2">
    <source>
        <dbReference type="Proteomes" id="UP000326458"/>
    </source>
</evidence>
<dbReference type="Proteomes" id="UP000326458">
    <property type="component" value="Unassembled WGS sequence"/>
</dbReference>
<sequence>MFIVALFIIARTWKQPRCPSADEWISKLWYIYTMEYYSAIKKNAFESVLMRWMKLEPIIQSEVSQKEKHQYSMVTITLYAKQKKRHRCIEQTFGLCGRRQGWDDLRE</sequence>
<dbReference type="AlphaFoldDB" id="A0A5N3UKC9"/>
<keyword evidence="2" id="KW-1185">Reference proteome</keyword>
<evidence type="ECO:0008006" key="3">
    <source>
        <dbReference type="Google" id="ProtNLM"/>
    </source>
</evidence>
<reference evidence="1 2" key="1">
    <citation type="submission" date="2019-06" db="EMBL/GenBank/DDBJ databases">
        <title>Discovery of a novel chromosome fission-fusion reversal in muntjac.</title>
        <authorList>
            <person name="Mudd A.B."/>
            <person name="Bredeson J.V."/>
            <person name="Baum R."/>
            <person name="Hockemeyer D."/>
            <person name="Rokhsar D.S."/>
        </authorList>
    </citation>
    <scope>NUCLEOTIDE SEQUENCE [LARGE SCALE GENOMIC DNA]</scope>
    <source>
        <strain evidence="1">UTSW_UCB_Mm</strain>
        <tissue evidence="1">Fibroblast cell line</tissue>
    </source>
</reference>
<comment type="caution">
    <text evidence="1">The sequence shown here is derived from an EMBL/GenBank/DDBJ whole genome shotgun (WGS) entry which is preliminary data.</text>
</comment>
<accession>A0A5N3UKC9</accession>
<name>A0A5N3UKC9_MUNMU</name>
<protein>
    <recommendedName>
        <fullName evidence="3">DUF1725 domain-containing protein</fullName>
    </recommendedName>
</protein>